<reference evidence="1 2" key="1">
    <citation type="journal article" date="2017" name="Water Res.">
        <title>Discovery and metagenomic analysis of an anammox bacterial enrichment related to Candidatus "Brocadia caroliniensis" in a full-scale glycerol-fed nitritation-denitritation separate centrate treatment process.</title>
        <authorList>
            <person name="Park H."/>
            <person name="Brotto A.C."/>
            <person name="van Loosdrecht M.C."/>
            <person name="Chandran K."/>
        </authorList>
    </citation>
    <scope>NUCLEOTIDE SEQUENCE [LARGE SCALE GENOMIC DNA]</scope>
    <source>
        <strain evidence="1">26THWARD</strain>
    </source>
</reference>
<dbReference type="EMBL" id="AYTS01000024">
    <property type="protein sequence ID" value="OOP57563.1"/>
    <property type="molecule type" value="Genomic_DNA"/>
</dbReference>
<comment type="caution">
    <text evidence="1">The sequence shown here is derived from an EMBL/GenBank/DDBJ whole genome shotgun (WGS) entry which is preliminary data.</text>
</comment>
<accession>A0A1V4AWQ4</accession>
<evidence type="ECO:0008006" key="3">
    <source>
        <dbReference type="Google" id="ProtNLM"/>
    </source>
</evidence>
<dbReference type="Proteomes" id="UP000189681">
    <property type="component" value="Unassembled WGS sequence"/>
</dbReference>
<gene>
    <name evidence="1" type="ORF">AYP45_02640</name>
</gene>
<organism evidence="1 2">
    <name type="scientific">Candidatus Brocadia carolinensis</name>
    <dbReference type="NCBI Taxonomy" id="1004156"/>
    <lineage>
        <taxon>Bacteria</taxon>
        <taxon>Pseudomonadati</taxon>
        <taxon>Planctomycetota</taxon>
        <taxon>Candidatus Brocadiia</taxon>
        <taxon>Candidatus Brocadiales</taxon>
        <taxon>Candidatus Brocadiaceae</taxon>
        <taxon>Candidatus Brocadia</taxon>
    </lineage>
</organism>
<proteinExistence type="predicted"/>
<evidence type="ECO:0000313" key="2">
    <source>
        <dbReference type="Proteomes" id="UP000189681"/>
    </source>
</evidence>
<name>A0A1V4AWQ4_9BACT</name>
<evidence type="ECO:0000313" key="1">
    <source>
        <dbReference type="EMBL" id="OOP57563.1"/>
    </source>
</evidence>
<dbReference type="AlphaFoldDB" id="A0A1V4AWQ4"/>
<sequence>MGISRMLLMFTITIAMAIFVVSERNKIIETGYVVAKLQRNCDELLERNRKLNYYVGRLKSPEVIVYKVQSLKLPIVPQEGGAGMIAGHLNLKKDVVKAMKTVVHKDIFTQKVSRVDCCSLHN</sequence>
<dbReference type="STRING" id="1004156.AYP45_02640"/>
<protein>
    <recommendedName>
        <fullName evidence="3">Cell division protein FtsL</fullName>
    </recommendedName>
</protein>